<dbReference type="Gene3D" id="3.30.1360.120">
    <property type="entry name" value="Probable tRNA modification gtpase trme, domain 1"/>
    <property type="match status" value="1"/>
</dbReference>
<dbReference type="AlphaFoldDB" id="A0A0K0EEH1"/>
<evidence type="ECO:0000256" key="3">
    <source>
        <dbReference type="ARBA" id="ARBA00023128"/>
    </source>
</evidence>
<protein>
    <submittedName>
        <fullName evidence="6">GCV_T domain-containing protein</fullName>
    </submittedName>
    <submittedName>
        <fullName evidence="7">Transcription factor 25</fullName>
    </submittedName>
</protein>
<dbReference type="GO" id="GO:0016226">
    <property type="term" value="P:iron-sulfur cluster assembly"/>
    <property type="evidence" value="ECO:0007669"/>
    <property type="project" value="TreeGrafter"/>
</dbReference>
<dbReference type="InterPro" id="IPR057460">
    <property type="entry name" value="CAF17_C"/>
</dbReference>
<dbReference type="Pfam" id="PF25455">
    <property type="entry name" value="Beta-barrel_CAF17_C"/>
    <property type="match status" value="1"/>
</dbReference>
<dbReference type="STRING" id="6248.A0A0K0EEH1"/>
<evidence type="ECO:0000256" key="2">
    <source>
        <dbReference type="ARBA" id="ARBA00022946"/>
    </source>
</evidence>
<dbReference type="InterPro" id="IPR045179">
    <property type="entry name" value="YgfZ/GcvT"/>
</dbReference>
<reference evidence="6" key="1">
    <citation type="submission" date="2015-08" db="UniProtKB">
        <authorList>
            <consortium name="WormBaseParasite"/>
        </authorList>
    </citation>
    <scope>IDENTIFICATION</scope>
</reference>
<keyword evidence="5" id="KW-1185">Reference proteome</keyword>
<dbReference type="Proteomes" id="UP000035681">
    <property type="component" value="Unplaced"/>
</dbReference>
<dbReference type="NCBIfam" id="TIGR03317">
    <property type="entry name" value="ygfZ_signature"/>
    <property type="match status" value="1"/>
</dbReference>
<keyword evidence="3" id="KW-0496">Mitochondrion</keyword>
<dbReference type="InterPro" id="IPR017703">
    <property type="entry name" value="YgfZ/GCV_T_CS"/>
</dbReference>
<proteinExistence type="predicted"/>
<sequence length="269" mass="31309">MPKNYLLPFRKLISIKGNESFAFLQSLLTKDLRKLDKTSNGVEFSFLLNARGRIVTDLFVYKTQDEYLLEVDYRMIEKMVKILQLYKVRRKIDITVSDKNVNFSEDHINNNLNAYTDPRTDLFGTRILSNKDDDVCINEDEEKNYHLRRMIFGIPEGNLETENELPLNMNGDLMNGINFDKGCYVGQELTARTNFLGVVRKRLLPLKFESKIINDSNNLLVDEKETRVGKLIKRIDDLGIGIVSTKKIGKEIFCNEEKVLVCEPKWWKN</sequence>
<accession>A0A0K0EEH1</accession>
<evidence type="ECO:0000313" key="5">
    <source>
        <dbReference type="Proteomes" id="UP000035681"/>
    </source>
</evidence>
<dbReference type="InterPro" id="IPR027266">
    <property type="entry name" value="TrmE/GcvT-like"/>
</dbReference>
<evidence type="ECO:0000313" key="7">
    <source>
        <dbReference type="WBParaSite" id="TCONS_00007055.p1"/>
    </source>
</evidence>
<keyword evidence="2" id="KW-0809">Transit peptide</keyword>
<dbReference type="SUPFAM" id="SSF103025">
    <property type="entry name" value="Folate-binding domain"/>
    <property type="match status" value="1"/>
</dbReference>
<dbReference type="WBParaSite" id="SSTP_0000788200.1">
    <property type="protein sequence ID" value="SSTP_0000788200.1"/>
    <property type="gene ID" value="SSTP_0000788200"/>
</dbReference>
<evidence type="ECO:0000259" key="4">
    <source>
        <dbReference type="Pfam" id="PF25455"/>
    </source>
</evidence>
<dbReference type="WBParaSite" id="TCONS_00007055.p1">
    <property type="protein sequence ID" value="TCONS_00007055.p1"/>
    <property type="gene ID" value="XLOC_005133"/>
</dbReference>
<comment type="subcellular location">
    <subcellularLocation>
        <location evidence="1">Mitochondrion</location>
    </subcellularLocation>
</comment>
<evidence type="ECO:0000313" key="6">
    <source>
        <dbReference type="WBParaSite" id="SSTP_0000788200.1"/>
    </source>
</evidence>
<dbReference type="Gene3D" id="2.40.30.160">
    <property type="match status" value="1"/>
</dbReference>
<dbReference type="PANTHER" id="PTHR22602">
    <property type="entry name" value="TRANSFERASE CAF17, MITOCHONDRIAL-RELATED"/>
    <property type="match status" value="1"/>
</dbReference>
<organism evidence="6">
    <name type="scientific">Strongyloides stercoralis</name>
    <name type="common">Threadworm</name>
    <dbReference type="NCBI Taxonomy" id="6248"/>
    <lineage>
        <taxon>Eukaryota</taxon>
        <taxon>Metazoa</taxon>
        <taxon>Ecdysozoa</taxon>
        <taxon>Nematoda</taxon>
        <taxon>Chromadorea</taxon>
        <taxon>Rhabditida</taxon>
        <taxon>Tylenchina</taxon>
        <taxon>Panagrolaimomorpha</taxon>
        <taxon>Strongyloidoidea</taxon>
        <taxon>Strongyloididae</taxon>
        <taxon>Strongyloides</taxon>
    </lineage>
</organism>
<dbReference type="GO" id="GO:0005759">
    <property type="term" value="C:mitochondrial matrix"/>
    <property type="evidence" value="ECO:0007669"/>
    <property type="project" value="TreeGrafter"/>
</dbReference>
<dbReference type="PANTHER" id="PTHR22602:SF0">
    <property type="entry name" value="TRANSFERASE CAF17, MITOCHONDRIAL-RELATED"/>
    <property type="match status" value="1"/>
</dbReference>
<evidence type="ECO:0000256" key="1">
    <source>
        <dbReference type="ARBA" id="ARBA00004173"/>
    </source>
</evidence>
<name>A0A0K0EEH1_STRER</name>
<feature type="domain" description="CAF17 C-terminal" evidence="4">
    <location>
        <begin position="200"/>
        <end position="268"/>
    </location>
</feature>